<gene>
    <name evidence="3" type="ORF">RUN39_v1_680059</name>
</gene>
<proteinExistence type="predicted"/>
<evidence type="ECO:0000256" key="1">
    <source>
        <dbReference type="ARBA" id="ARBA00023239"/>
    </source>
</evidence>
<name>A0A0S4TVI5_RALSL</name>
<feature type="region of interest" description="Disordered" evidence="2">
    <location>
        <begin position="1"/>
        <end position="30"/>
    </location>
</feature>
<organism evidence="3">
    <name type="scientific">Ralstonia solanacearum</name>
    <name type="common">Pseudomonas solanacearum</name>
    <dbReference type="NCBI Taxonomy" id="305"/>
    <lineage>
        <taxon>Bacteria</taxon>
        <taxon>Pseudomonadati</taxon>
        <taxon>Pseudomonadota</taxon>
        <taxon>Betaproteobacteria</taxon>
        <taxon>Burkholderiales</taxon>
        <taxon>Burkholderiaceae</taxon>
        <taxon>Ralstonia</taxon>
        <taxon>Ralstonia solanacearum species complex</taxon>
    </lineage>
</organism>
<dbReference type="SMART" id="SM01130">
    <property type="entry name" value="DHDPS"/>
    <property type="match status" value="1"/>
</dbReference>
<protein>
    <recommendedName>
        <fullName evidence="4">Dihydrodipicolinate synthase family protein</fullName>
    </recommendedName>
</protein>
<feature type="compositionally biased region" description="Basic and acidic residues" evidence="2">
    <location>
        <begin position="18"/>
        <end position="27"/>
    </location>
</feature>
<reference evidence="3" key="1">
    <citation type="submission" date="2015-10" db="EMBL/GenBank/DDBJ databases">
        <authorList>
            <person name="Gilbert D.G."/>
        </authorList>
    </citation>
    <scope>NUCLEOTIDE SEQUENCE</scope>
    <source>
        <strain evidence="3">Phyl III-seqv23</strain>
    </source>
</reference>
<dbReference type="InterPro" id="IPR002220">
    <property type="entry name" value="DapA-like"/>
</dbReference>
<sequence length="320" mass="34814">MGAAPATDHAGRLRAGMPRRERARRANDCPQASSGAALAADMLSPRSLWVPVLVPFGFSLEIEWSLLLDHVAALHEARAGMLLFSPAAEGEALALAEKAEVLKRLARRYPYHARALLPATTCQTLPESIELTQTAFSLGYGTVQLRVPSTHAAASEASLSRFFIEVIEHVPSETRFVLEHLTGRNAAVFAAVARRLTDAYPHRIAGIEAVGTGAAPGGLPRDGTLTFQHVRVGQPGVPVTAGVALLANMMADRYLDRGEAADQAEWVNPLKGLPMVAGIKHMLSRQQRRAEWTCVRPPQQVLSSTQRQRLDRWMSRMGQK</sequence>
<evidence type="ECO:0000256" key="2">
    <source>
        <dbReference type="SAM" id="MobiDB-lite"/>
    </source>
</evidence>
<evidence type="ECO:0008006" key="4">
    <source>
        <dbReference type="Google" id="ProtNLM"/>
    </source>
</evidence>
<dbReference type="Gene3D" id="3.20.20.70">
    <property type="entry name" value="Aldolase class I"/>
    <property type="match status" value="1"/>
</dbReference>
<evidence type="ECO:0000313" key="3">
    <source>
        <dbReference type="EMBL" id="CUV14055.1"/>
    </source>
</evidence>
<dbReference type="SUPFAM" id="SSF51569">
    <property type="entry name" value="Aldolase"/>
    <property type="match status" value="1"/>
</dbReference>
<dbReference type="GO" id="GO:0016829">
    <property type="term" value="F:lyase activity"/>
    <property type="evidence" value="ECO:0007669"/>
    <property type="project" value="UniProtKB-KW"/>
</dbReference>
<keyword evidence="1" id="KW-0456">Lyase</keyword>
<accession>A0A0S4TVI5</accession>
<dbReference type="AlphaFoldDB" id="A0A0S4TVI5"/>
<dbReference type="EMBL" id="LN899819">
    <property type="protein sequence ID" value="CUV14055.1"/>
    <property type="molecule type" value="Genomic_DNA"/>
</dbReference>
<dbReference type="InterPro" id="IPR013785">
    <property type="entry name" value="Aldolase_TIM"/>
</dbReference>